<feature type="transmembrane region" description="Helical" evidence="5">
    <location>
        <begin position="375"/>
        <end position="394"/>
    </location>
</feature>
<gene>
    <name evidence="6" type="ORF">K458DRAFT_478826</name>
</gene>
<comment type="subcellular location">
    <subcellularLocation>
        <location evidence="1">Membrane</location>
        <topology evidence="1">Multi-pass membrane protein</topology>
    </subcellularLocation>
</comment>
<evidence type="ECO:0000256" key="5">
    <source>
        <dbReference type="SAM" id="Phobius"/>
    </source>
</evidence>
<evidence type="ECO:0000313" key="7">
    <source>
        <dbReference type="Proteomes" id="UP000799291"/>
    </source>
</evidence>
<dbReference type="InterPro" id="IPR011701">
    <property type="entry name" value="MFS"/>
</dbReference>
<protein>
    <submittedName>
        <fullName evidence="6">MFS general substrate transporter</fullName>
    </submittedName>
</protein>
<feature type="transmembrane region" description="Helical" evidence="5">
    <location>
        <begin position="126"/>
        <end position="146"/>
    </location>
</feature>
<feature type="transmembrane region" description="Helical" evidence="5">
    <location>
        <begin position="90"/>
        <end position="114"/>
    </location>
</feature>
<sequence>MLKFVKDKSRANKHTPLLQQHWSEDEDTAPILKLADYPNEDPRAWPRWRKLTNIAVIAFIAFMSILSPLASSMFTPGIAEIAGDLNTILILTASAPNIAFLITVQSIAGFFGSIGIANGGGTISDMFILSERVGVFGWYLLGPLLGPTLGPTLGPLFGRIIVIRLGWRWIFCVMTIVCFVNVLAGYFFLRETYAPVILSKLKRSFENDNRDGGATSYRYEGEDTPTMSVYQALIFGTTHSIYTNMQDIYSGIYGFNTEQAELLYLAPGLSFLFTVWFLIPRIDDVYNRLTAAHHEKPMPEFPPPPPPLANIGAMFIPLLLFGFAWAVEKKIHWFASLVPTFFYGIGQAFAASVIAVGTVFRSIVGGLVPLVAPELVFGFICLALVPAPILFYVFGERIREGAKVAL</sequence>
<organism evidence="6 7">
    <name type="scientific">Lentithecium fluviatile CBS 122367</name>
    <dbReference type="NCBI Taxonomy" id="1168545"/>
    <lineage>
        <taxon>Eukaryota</taxon>
        <taxon>Fungi</taxon>
        <taxon>Dikarya</taxon>
        <taxon>Ascomycota</taxon>
        <taxon>Pezizomycotina</taxon>
        <taxon>Dothideomycetes</taxon>
        <taxon>Pleosporomycetidae</taxon>
        <taxon>Pleosporales</taxon>
        <taxon>Massarineae</taxon>
        <taxon>Lentitheciaceae</taxon>
        <taxon>Lentithecium</taxon>
    </lineage>
</organism>
<dbReference type="InterPro" id="IPR036259">
    <property type="entry name" value="MFS_trans_sf"/>
</dbReference>
<dbReference type="AlphaFoldDB" id="A0A6G1IWQ8"/>
<evidence type="ECO:0000256" key="4">
    <source>
        <dbReference type="ARBA" id="ARBA00023136"/>
    </source>
</evidence>
<evidence type="ECO:0000256" key="3">
    <source>
        <dbReference type="ARBA" id="ARBA00022989"/>
    </source>
</evidence>
<feature type="transmembrane region" description="Helical" evidence="5">
    <location>
        <begin position="262"/>
        <end position="279"/>
    </location>
</feature>
<dbReference type="Proteomes" id="UP000799291">
    <property type="component" value="Unassembled WGS sequence"/>
</dbReference>
<feature type="transmembrane region" description="Helical" evidence="5">
    <location>
        <begin position="340"/>
        <end position="363"/>
    </location>
</feature>
<reference evidence="6" key="1">
    <citation type="journal article" date="2020" name="Stud. Mycol.">
        <title>101 Dothideomycetes genomes: a test case for predicting lifestyles and emergence of pathogens.</title>
        <authorList>
            <person name="Haridas S."/>
            <person name="Albert R."/>
            <person name="Binder M."/>
            <person name="Bloem J."/>
            <person name="Labutti K."/>
            <person name="Salamov A."/>
            <person name="Andreopoulos B."/>
            <person name="Baker S."/>
            <person name="Barry K."/>
            <person name="Bills G."/>
            <person name="Bluhm B."/>
            <person name="Cannon C."/>
            <person name="Castanera R."/>
            <person name="Culley D."/>
            <person name="Daum C."/>
            <person name="Ezra D."/>
            <person name="Gonzalez J."/>
            <person name="Henrissat B."/>
            <person name="Kuo A."/>
            <person name="Liang C."/>
            <person name="Lipzen A."/>
            <person name="Lutzoni F."/>
            <person name="Magnuson J."/>
            <person name="Mondo S."/>
            <person name="Nolan M."/>
            <person name="Ohm R."/>
            <person name="Pangilinan J."/>
            <person name="Park H.-J."/>
            <person name="Ramirez L."/>
            <person name="Alfaro M."/>
            <person name="Sun H."/>
            <person name="Tritt A."/>
            <person name="Yoshinaga Y."/>
            <person name="Zwiers L.-H."/>
            <person name="Turgeon B."/>
            <person name="Goodwin S."/>
            <person name="Spatafora J."/>
            <person name="Crous P."/>
            <person name="Grigoriev I."/>
        </authorList>
    </citation>
    <scope>NUCLEOTIDE SEQUENCE</scope>
    <source>
        <strain evidence="6">CBS 122367</strain>
    </source>
</reference>
<keyword evidence="4 5" id="KW-0472">Membrane</keyword>
<feature type="transmembrane region" description="Helical" evidence="5">
    <location>
        <begin position="308"/>
        <end position="328"/>
    </location>
</feature>
<proteinExistence type="predicted"/>
<dbReference type="Pfam" id="PF07690">
    <property type="entry name" value="MFS_1"/>
    <property type="match status" value="1"/>
</dbReference>
<evidence type="ECO:0000256" key="2">
    <source>
        <dbReference type="ARBA" id="ARBA00022692"/>
    </source>
</evidence>
<feature type="transmembrane region" description="Helical" evidence="5">
    <location>
        <begin position="166"/>
        <end position="189"/>
    </location>
</feature>
<evidence type="ECO:0000256" key="1">
    <source>
        <dbReference type="ARBA" id="ARBA00004141"/>
    </source>
</evidence>
<dbReference type="OrthoDB" id="6770063at2759"/>
<accession>A0A6G1IWQ8</accession>
<evidence type="ECO:0000313" key="6">
    <source>
        <dbReference type="EMBL" id="KAF2682393.1"/>
    </source>
</evidence>
<keyword evidence="2 5" id="KW-0812">Transmembrane</keyword>
<dbReference type="PANTHER" id="PTHR23502:SF171">
    <property type="entry name" value="MAJOR FACILITATOR SUPERFAMILY (MFS) PROFILE DOMAIN-CONTAINING PROTEIN"/>
    <property type="match status" value="1"/>
</dbReference>
<dbReference type="Gene3D" id="1.20.1250.20">
    <property type="entry name" value="MFS general substrate transporter like domains"/>
    <property type="match status" value="1"/>
</dbReference>
<keyword evidence="7" id="KW-1185">Reference proteome</keyword>
<feature type="transmembrane region" description="Helical" evidence="5">
    <location>
        <begin position="51"/>
        <end position="70"/>
    </location>
</feature>
<dbReference type="GO" id="GO:0005886">
    <property type="term" value="C:plasma membrane"/>
    <property type="evidence" value="ECO:0007669"/>
    <property type="project" value="TreeGrafter"/>
</dbReference>
<dbReference type="SUPFAM" id="SSF103473">
    <property type="entry name" value="MFS general substrate transporter"/>
    <property type="match status" value="1"/>
</dbReference>
<dbReference type="PANTHER" id="PTHR23502">
    <property type="entry name" value="MAJOR FACILITATOR SUPERFAMILY"/>
    <property type="match status" value="1"/>
</dbReference>
<dbReference type="GO" id="GO:0022857">
    <property type="term" value="F:transmembrane transporter activity"/>
    <property type="evidence" value="ECO:0007669"/>
    <property type="project" value="InterPro"/>
</dbReference>
<name>A0A6G1IWQ8_9PLEO</name>
<keyword evidence="3 5" id="KW-1133">Transmembrane helix</keyword>
<dbReference type="EMBL" id="MU005587">
    <property type="protein sequence ID" value="KAF2682393.1"/>
    <property type="molecule type" value="Genomic_DNA"/>
</dbReference>